<organism evidence="2 3">
    <name type="scientific">Acinetobacter bouvetii</name>
    <dbReference type="NCBI Taxonomy" id="202951"/>
    <lineage>
        <taxon>Bacteria</taxon>
        <taxon>Pseudomonadati</taxon>
        <taxon>Pseudomonadota</taxon>
        <taxon>Gammaproteobacteria</taxon>
        <taxon>Moraxellales</taxon>
        <taxon>Moraxellaceae</taxon>
        <taxon>Acinetobacter</taxon>
    </lineage>
</organism>
<name>A0A4Q7ALT6_9GAMM</name>
<dbReference type="Proteomes" id="UP000293483">
    <property type="component" value="Unassembled WGS sequence"/>
</dbReference>
<evidence type="ECO:0000313" key="2">
    <source>
        <dbReference type="EMBL" id="RZG63973.1"/>
    </source>
</evidence>
<dbReference type="RefSeq" id="WP_130148692.1">
    <property type="nucleotide sequence ID" value="NZ_SGSU01000030.1"/>
</dbReference>
<feature type="signal peptide" evidence="1">
    <location>
        <begin position="1"/>
        <end position="21"/>
    </location>
</feature>
<dbReference type="PROSITE" id="PS51257">
    <property type="entry name" value="PROKAR_LIPOPROTEIN"/>
    <property type="match status" value="1"/>
</dbReference>
<protein>
    <recommendedName>
        <fullName evidence="4">Lipoprotein</fullName>
    </recommendedName>
</protein>
<gene>
    <name evidence="2" type="ORF">EXE25_18105</name>
</gene>
<keyword evidence="1" id="KW-0732">Signal</keyword>
<accession>A0A4Q7ALT6</accession>
<comment type="caution">
    <text evidence="2">The sequence shown here is derived from an EMBL/GenBank/DDBJ whole genome shotgun (WGS) entry which is preliminary data.</text>
</comment>
<evidence type="ECO:0000256" key="1">
    <source>
        <dbReference type="SAM" id="SignalP"/>
    </source>
</evidence>
<proteinExistence type="predicted"/>
<feature type="chain" id="PRO_5020879823" description="Lipoprotein" evidence="1">
    <location>
        <begin position="22"/>
        <end position="200"/>
    </location>
</feature>
<evidence type="ECO:0000313" key="3">
    <source>
        <dbReference type="Proteomes" id="UP000293483"/>
    </source>
</evidence>
<dbReference type="AlphaFoldDB" id="A0A4Q7ALT6"/>
<reference evidence="2 3" key="1">
    <citation type="submission" date="2019-02" db="EMBL/GenBank/DDBJ databases">
        <title>The Batch Genome Submission of Acinetobacter spp. strains.</title>
        <authorList>
            <person name="Qin J."/>
            <person name="Hu Y."/>
            <person name="Ye H."/>
            <person name="Wei L."/>
            <person name="Feng Y."/>
            <person name="Zong Z."/>
        </authorList>
    </citation>
    <scope>NUCLEOTIDE SEQUENCE [LARGE SCALE GENOMIC DNA]</scope>
    <source>
        <strain evidence="2 3">WCHABo060081</strain>
    </source>
</reference>
<evidence type="ECO:0008006" key="4">
    <source>
        <dbReference type="Google" id="ProtNLM"/>
    </source>
</evidence>
<dbReference type="EMBL" id="SGSU01000030">
    <property type="protein sequence ID" value="RZG63973.1"/>
    <property type="molecule type" value="Genomic_DNA"/>
</dbReference>
<sequence length="200" mass="21734">MKKIVLSLVVTGVLLSGCSMAPIQLPSNVKTIPSGMGESTYIDRIDHSFIPSKVINFSNLKVCAATTFQNESITIRDSAGSFVGAYSGNYYQQNNKQQINGGDVFKLIDEQTNTIVITGNKKTKPQHGGLIIDFIKYDAKISLNNNRVQLLFQNIQAAQQSTGSLSNDGFRPIGTWSGARAPAAIETIEQLAVSFRNCLD</sequence>